<dbReference type="EMBL" id="AMFJ01000380">
    <property type="protein sequence ID" value="EKE28049.1"/>
    <property type="molecule type" value="Genomic_DNA"/>
</dbReference>
<reference evidence="1" key="1">
    <citation type="journal article" date="2012" name="Science">
        <title>Fermentation, hydrogen, and sulfur metabolism in multiple uncultivated bacterial phyla.</title>
        <authorList>
            <person name="Wrighton K.C."/>
            <person name="Thomas B.C."/>
            <person name="Sharon I."/>
            <person name="Miller C.S."/>
            <person name="Castelle C.J."/>
            <person name="VerBerkmoes N.C."/>
            <person name="Wilkins M.J."/>
            <person name="Hettich R.L."/>
            <person name="Lipton M.S."/>
            <person name="Williams K.H."/>
            <person name="Long P.E."/>
            <person name="Banfield J.F."/>
        </authorList>
    </citation>
    <scope>NUCLEOTIDE SEQUENCE [LARGE SCALE GENOMIC DNA]</scope>
</reference>
<proteinExistence type="predicted"/>
<dbReference type="SUPFAM" id="SSF109604">
    <property type="entry name" value="HD-domain/PDEase-like"/>
    <property type="match status" value="1"/>
</dbReference>
<dbReference type="AlphaFoldDB" id="K2GCV4"/>
<protein>
    <recommendedName>
        <fullName evidence="2">HD domain-containing protein</fullName>
    </recommendedName>
</protein>
<evidence type="ECO:0008006" key="2">
    <source>
        <dbReference type="Google" id="ProtNLM"/>
    </source>
</evidence>
<dbReference type="Pfam" id="PF12917">
    <property type="entry name" value="YfbR-like"/>
    <property type="match status" value="1"/>
</dbReference>
<evidence type="ECO:0000313" key="1">
    <source>
        <dbReference type="EMBL" id="EKE28049.1"/>
    </source>
</evidence>
<comment type="caution">
    <text evidence="1">The sequence shown here is derived from an EMBL/GenBank/DDBJ whole genome shotgun (WGS) entry which is preliminary data.</text>
</comment>
<sequence length="379" mass="46496">MIGYQIGLIFRWISIYRWNNFPRIENISTNDNLAFILHTIILLSSILEEKEWKKVDLWYIFKKILFESFDTYILSDINSDVQFRVKEKNSAIFKLLQEKVYNFIYNLNLPDNILEDIKFIHDNKNNPKFELEDRLYHFAKLWVAYYEAHFNGKIYDEIYEPIMNNISTRIKSKEYAIFLKYIDIDKKDSDLEKYLLNVRRLQFNYRWNRMKRMYPISVMSHLYVSFFLAYLIWKIEWKTEKETIVLMKKALFHDIPEAITWDIVSPTKKAVKWFEQLLADVEKDMLEEYLLVYLKDYKFHNEFKDYMLNPFTWEEWKLVKLADIFSALFESRMEKSEEYTRTFNNIKRYLHTLPYPSINYLLKYGVDYFDDNIEDMIHL</sequence>
<accession>K2GCV4</accession>
<name>K2GCV4_9BACT</name>
<dbReference type="Gene3D" id="1.10.3210.10">
    <property type="entry name" value="Hypothetical protein af1432"/>
    <property type="match status" value="2"/>
</dbReference>
<organism evidence="1">
    <name type="scientific">uncultured bacterium</name>
    <name type="common">gcode 4</name>
    <dbReference type="NCBI Taxonomy" id="1234023"/>
    <lineage>
        <taxon>Bacteria</taxon>
        <taxon>environmental samples</taxon>
    </lineage>
</organism>
<gene>
    <name evidence="1" type="ORF">ACD_3C00106G0008</name>
</gene>